<comment type="function">
    <text evidence="3">Binds specifically to cytosolic chaperonin (c-CPN) and transfers target proteins to it. Binds to nascent polypeptide chain and promotes folding in an environment in which there are many competing pathways for nonnative proteins.</text>
</comment>
<dbReference type="OrthoDB" id="10250441at2759"/>
<feature type="compositionally biased region" description="Basic and acidic residues" evidence="5">
    <location>
        <begin position="49"/>
        <end position="58"/>
    </location>
</feature>
<dbReference type="AlphaFoldDB" id="A0A9W7W3E6"/>
<dbReference type="GO" id="GO:0005737">
    <property type="term" value="C:cytoplasm"/>
    <property type="evidence" value="ECO:0007669"/>
    <property type="project" value="UniProtKB-ARBA"/>
</dbReference>
<feature type="compositionally biased region" description="Basic and acidic residues" evidence="5">
    <location>
        <begin position="27"/>
        <end position="41"/>
    </location>
</feature>
<gene>
    <name evidence="6" type="ORF">Tdes44962_MAKER09360</name>
</gene>
<dbReference type="Gene3D" id="1.10.287.370">
    <property type="match status" value="1"/>
</dbReference>
<keyword evidence="4" id="KW-0175">Coiled coil</keyword>
<name>A0A9W7W3E6_9PEZI</name>
<dbReference type="Proteomes" id="UP001138500">
    <property type="component" value="Unassembled WGS sequence"/>
</dbReference>
<comment type="similarity">
    <text evidence="1">Belongs to the prefoldin subunit beta family.</text>
</comment>
<dbReference type="InterPro" id="IPR009053">
    <property type="entry name" value="Prefoldin"/>
</dbReference>
<dbReference type="CDD" id="cd23165">
    <property type="entry name" value="Prefoldin_4"/>
    <property type="match status" value="1"/>
</dbReference>
<evidence type="ECO:0000256" key="3">
    <source>
        <dbReference type="ARBA" id="ARBA00024667"/>
    </source>
</evidence>
<dbReference type="GO" id="GO:0006457">
    <property type="term" value="P:protein folding"/>
    <property type="evidence" value="ECO:0007669"/>
    <property type="project" value="InterPro"/>
</dbReference>
<comment type="caution">
    <text evidence="6">The sequence shown here is derived from an EMBL/GenBank/DDBJ whole genome shotgun (WGS) entry which is preliminary data.</text>
</comment>
<dbReference type="PANTHER" id="PTHR21100">
    <property type="entry name" value="PREFOLDIN SUBUNIT 4"/>
    <property type="match status" value="1"/>
</dbReference>
<dbReference type="Pfam" id="PF01920">
    <property type="entry name" value="Prefoldin_2"/>
    <property type="match status" value="1"/>
</dbReference>
<feature type="region of interest" description="Disordered" evidence="5">
    <location>
        <begin position="1"/>
        <end position="58"/>
    </location>
</feature>
<sequence>MMIRPRYHLQHPPPTPFKAKQHAVPSHADENRLSQLSREEEAQIGDDDKEVRKEDQDRINRFSRLHGRERGLEEQLRAKEKEREDLEDISNELELADDDDKVPYKIGDSFFALPASEAQALLSRAVETINGDVAALEAKLGDMRDEMRALKAALYGRFGRSINLEA</sequence>
<evidence type="ECO:0000256" key="1">
    <source>
        <dbReference type="ARBA" id="ARBA00008045"/>
    </source>
</evidence>
<reference evidence="6 7" key="1">
    <citation type="journal article" date="2018" name="IMA Fungus">
        <title>IMA Genome-F 10: Nine draft genome sequences of Claviceps purpurea s.lat., including C. arundinis, C. humidiphila, and C. cf. spartinae, pseudomolecules for the pitch canker pathogen Fusarium circinatum, draft genome of Davidsoniella eucalypti, Grosmannia galeiformis, Quambalaria eucalypti, and Teratosphaeria destructans.</title>
        <authorList>
            <person name="Wingfield B.D."/>
            <person name="Liu M."/>
            <person name="Nguyen H.D."/>
            <person name="Lane F.A."/>
            <person name="Morgan S.W."/>
            <person name="De Vos L."/>
            <person name="Wilken P.M."/>
            <person name="Duong T.A."/>
            <person name="Aylward J."/>
            <person name="Coetzee M.P."/>
            <person name="Dadej K."/>
            <person name="De Beer Z.W."/>
            <person name="Findlay W."/>
            <person name="Havenga M."/>
            <person name="Kolarik M."/>
            <person name="Menzies J.G."/>
            <person name="Naidoo K."/>
            <person name="Pochopski O."/>
            <person name="Shoukouhi P."/>
            <person name="Santana Q.C."/>
            <person name="Seifert K.A."/>
            <person name="Soal N."/>
            <person name="Steenkamp E.T."/>
            <person name="Tatham C.T."/>
            <person name="van der Nest M.A."/>
            <person name="Wingfield M.J."/>
        </authorList>
    </citation>
    <scope>NUCLEOTIDE SEQUENCE [LARGE SCALE GENOMIC DNA]</scope>
    <source>
        <strain evidence="6">CMW44962</strain>
    </source>
</reference>
<evidence type="ECO:0000313" key="7">
    <source>
        <dbReference type="Proteomes" id="UP001138500"/>
    </source>
</evidence>
<dbReference type="InterPro" id="IPR016661">
    <property type="entry name" value="PFDN4"/>
</dbReference>
<evidence type="ECO:0000313" key="6">
    <source>
        <dbReference type="EMBL" id="KAH9828369.1"/>
    </source>
</evidence>
<evidence type="ECO:0000256" key="4">
    <source>
        <dbReference type="SAM" id="Coils"/>
    </source>
</evidence>
<dbReference type="PANTHER" id="PTHR21100:SF9">
    <property type="entry name" value="PREFOLDIN SUBUNIT 4"/>
    <property type="match status" value="1"/>
</dbReference>
<dbReference type="GO" id="GO:0016272">
    <property type="term" value="C:prefoldin complex"/>
    <property type="evidence" value="ECO:0007669"/>
    <property type="project" value="InterPro"/>
</dbReference>
<keyword evidence="2" id="KW-0143">Chaperone</keyword>
<dbReference type="InterPro" id="IPR002777">
    <property type="entry name" value="PFD_beta-like"/>
</dbReference>
<dbReference type="SUPFAM" id="SSF46579">
    <property type="entry name" value="Prefoldin"/>
    <property type="match status" value="1"/>
</dbReference>
<keyword evidence="7" id="KW-1185">Reference proteome</keyword>
<evidence type="ECO:0000256" key="5">
    <source>
        <dbReference type="SAM" id="MobiDB-lite"/>
    </source>
</evidence>
<evidence type="ECO:0000256" key="2">
    <source>
        <dbReference type="ARBA" id="ARBA00023186"/>
    </source>
</evidence>
<reference evidence="6 7" key="2">
    <citation type="journal article" date="2021" name="Curr. Genet.">
        <title>Genetic response to nitrogen starvation in the aggressive Eucalyptus foliar pathogen Teratosphaeria destructans.</title>
        <authorList>
            <person name="Havenga M."/>
            <person name="Wingfield B.D."/>
            <person name="Wingfield M.J."/>
            <person name="Dreyer L.L."/>
            <person name="Roets F."/>
            <person name="Aylward J."/>
        </authorList>
    </citation>
    <scope>NUCLEOTIDE SEQUENCE [LARGE SCALE GENOMIC DNA]</scope>
    <source>
        <strain evidence="6">CMW44962</strain>
    </source>
</reference>
<dbReference type="EMBL" id="RIBY02001623">
    <property type="protein sequence ID" value="KAH9828369.1"/>
    <property type="molecule type" value="Genomic_DNA"/>
</dbReference>
<feature type="coiled-coil region" evidence="4">
    <location>
        <begin position="126"/>
        <end position="153"/>
    </location>
</feature>
<dbReference type="FunFam" id="1.10.287.370:FF:000005">
    <property type="entry name" value="Prefoldin subunit 4"/>
    <property type="match status" value="1"/>
</dbReference>
<protein>
    <submittedName>
        <fullName evidence="6">Prefoldin, subunit 4</fullName>
    </submittedName>
</protein>
<accession>A0A9W7W3E6</accession>
<proteinExistence type="inferred from homology"/>
<feature type="coiled-coil region" evidence="4">
    <location>
        <begin position="69"/>
        <end position="99"/>
    </location>
</feature>
<dbReference type="GO" id="GO:0051082">
    <property type="term" value="F:unfolded protein binding"/>
    <property type="evidence" value="ECO:0007669"/>
    <property type="project" value="InterPro"/>
</dbReference>
<organism evidence="6 7">
    <name type="scientific">Teratosphaeria destructans</name>
    <dbReference type="NCBI Taxonomy" id="418781"/>
    <lineage>
        <taxon>Eukaryota</taxon>
        <taxon>Fungi</taxon>
        <taxon>Dikarya</taxon>
        <taxon>Ascomycota</taxon>
        <taxon>Pezizomycotina</taxon>
        <taxon>Dothideomycetes</taxon>
        <taxon>Dothideomycetidae</taxon>
        <taxon>Mycosphaerellales</taxon>
        <taxon>Teratosphaeriaceae</taxon>
        <taxon>Teratosphaeria</taxon>
    </lineage>
</organism>